<dbReference type="InterPro" id="IPR032675">
    <property type="entry name" value="LRR_dom_sf"/>
</dbReference>
<dbReference type="SUPFAM" id="SSF52047">
    <property type="entry name" value="RNI-like"/>
    <property type="match status" value="1"/>
</dbReference>
<dbReference type="Gene3D" id="3.80.10.10">
    <property type="entry name" value="Ribonuclease Inhibitor"/>
    <property type="match status" value="1"/>
</dbReference>
<evidence type="ECO:0000313" key="3">
    <source>
        <dbReference type="EMBL" id="OAQ36766.1"/>
    </source>
</evidence>
<keyword evidence="4" id="KW-1185">Reference proteome</keyword>
<name>A0A197KJL7_9FUNG</name>
<evidence type="ECO:0008006" key="5">
    <source>
        <dbReference type="Google" id="ProtNLM"/>
    </source>
</evidence>
<organism evidence="3 4">
    <name type="scientific">Linnemannia elongata AG-77</name>
    <dbReference type="NCBI Taxonomy" id="1314771"/>
    <lineage>
        <taxon>Eukaryota</taxon>
        <taxon>Fungi</taxon>
        <taxon>Fungi incertae sedis</taxon>
        <taxon>Mucoromycota</taxon>
        <taxon>Mortierellomycotina</taxon>
        <taxon>Mortierellomycetes</taxon>
        <taxon>Mortierellales</taxon>
        <taxon>Mortierellaceae</taxon>
        <taxon>Linnemannia</taxon>
    </lineage>
</organism>
<protein>
    <recommendedName>
        <fullName evidence="5">RNI-like protein</fullName>
    </recommendedName>
</protein>
<accession>A0A197KJL7</accession>
<evidence type="ECO:0000256" key="1">
    <source>
        <dbReference type="SAM" id="Coils"/>
    </source>
</evidence>
<feature type="coiled-coil region" evidence="1">
    <location>
        <begin position="182"/>
        <end position="219"/>
    </location>
</feature>
<proteinExistence type="predicted"/>
<gene>
    <name evidence="3" type="ORF">K457DRAFT_26989</name>
</gene>
<reference evidence="3 4" key="1">
    <citation type="submission" date="2016-05" db="EMBL/GenBank/DDBJ databases">
        <title>Genome sequencing reveals origins of a unique bacterial endosymbiosis in the earliest lineages of terrestrial Fungi.</title>
        <authorList>
            <consortium name="DOE Joint Genome Institute"/>
            <person name="Uehling J."/>
            <person name="Gryganskyi A."/>
            <person name="Hameed K."/>
            <person name="Tschaplinski T."/>
            <person name="Misztal P."/>
            <person name="Wu S."/>
            <person name="Desiro A."/>
            <person name="Vande Pol N."/>
            <person name="Du Z.-Y."/>
            <person name="Zienkiewicz A."/>
            <person name="Zienkiewicz K."/>
            <person name="Morin E."/>
            <person name="Tisserant E."/>
            <person name="Splivallo R."/>
            <person name="Hainaut M."/>
            <person name="Henrissat B."/>
            <person name="Ohm R."/>
            <person name="Kuo A."/>
            <person name="Yan J."/>
            <person name="Lipzen A."/>
            <person name="Nolan M."/>
            <person name="Labutti K."/>
            <person name="Barry K."/>
            <person name="Goldstein A."/>
            <person name="Labbe J."/>
            <person name="Schadt C."/>
            <person name="Tuskan G."/>
            <person name="Grigoriev I."/>
            <person name="Martin F."/>
            <person name="Vilgalys R."/>
            <person name="Bonito G."/>
        </authorList>
    </citation>
    <scope>NUCLEOTIDE SEQUENCE [LARGE SCALE GENOMIC DNA]</scope>
    <source>
        <strain evidence="3 4">AG-77</strain>
    </source>
</reference>
<keyword evidence="1" id="KW-0175">Coiled coil</keyword>
<evidence type="ECO:0000256" key="2">
    <source>
        <dbReference type="SAM" id="MobiDB-lite"/>
    </source>
</evidence>
<dbReference type="AlphaFoldDB" id="A0A197KJL7"/>
<evidence type="ECO:0000313" key="4">
    <source>
        <dbReference type="Proteomes" id="UP000078512"/>
    </source>
</evidence>
<feature type="region of interest" description="Disordered" evidence="2">
    <location>
        <begin position="84"/>
        <end position="112"/>
    </location>
</feature>
<sequence>MHAHQRFRHGDLVESLALRTDTNGVLYSQLSDIQDFFPGAARFKIGNVNLLFLEDDSGQRHEPRRIAHYPDFTIDVVLASQVESPLSPPTSAPSRIETQDFSSNHVSRAPSEDEQFANGSLVLLSDAPTPSPCTSNQWSTSLPSTTRLVTRPIMELSSIAAEISHIQQQLERSADQQSAYHQQLLEKLVHTMQEQAESKEREERMLQEQAESKAREEKMLRMQQETIDRLIVNQQRVDAILVQNYELHEYPIPRLFVILPNSYQTWDPRSFLTERFRLFFLCECGEHCRADSGDSVLDLGRIPTNFIPAPGSIQVKNSIHLANHEGYEISRPTDFFDRYGPYVLGMLKILKHCLTVASMVAPAAQGSLDDVVQGVESLARNTLEAVDMSIGFLEQKLENFKTMNEQEGEEDEDVFGRLAALEGADLRRLDTFLRNNDQDKILGNLYRITTNAGHVKWVCLEHYREAYRETAMRAFLQIVETNAGVYDPHLRKVTIGLKSSTTAQDFFKRLTTQAPAVNELDVSLDWKFSSSDMSILTESLAKSNIRYLKLDLKEKYGDDRPRRETVLPGKGKYQAILGLLSNRKLQGLALTNIYYFGLRTSQLSSQAPSCLRRFHYLQRVTASDEPRLIGILSLSPGLADLRLGSFAYFSEGCPNLSRAIEALPKLQSLHLQYMSSAVNGAIAGGASNFNWDKPDCPPYGINRLRELVCGGVSFDVDLLEDVARRSSTLLEVLALRSADDQVRPFNLYPTDSKVLPSQRDDSSSPLYTVEPIERPFANMTHLDLRVQLTKPSMDFLASVLPRLELVHFGANGATKDLLRYMNYASLKSIWLAEMDDYDLRPFYDAVFSDHIRDPRHPPSSQIESLRVSKITGFDIVSSLVRSIPLKRLQIIDCSQNDLVDALLVVNLSRLQELSIFQQSYEWPTEAVLAPRSNEFTEELVVKYGYYDHVEKQKFLLEESRGLEGTKSKLARGRVQAIGMMRQYEEYSQSIFGGHT</sequence>
<dbReference type="Proteomes" id="UP000078512">
    <property type="component" value="Unassembled WGS sequence"/>
</dbReference>
<dbReference type="EMBL" id="KV442011">
    <property type="protein sequence ID" value="OAQ36766.1"/>
    <property type="molecule type" value="Genomic_DNA"/>
</dbReference>
<dbReference type="OrthoDB" id="2409706at2759"/>